<feature type="region of interest" description="Disordered" evidence="1">
    <location>
        <begin position="362"/>
        <end position="403"/>
    </location>
</feature>
<feature type="domain" description="MacB-like periplasmic core" evidence="3">
    <location>
        <begin position="106"/>
        <end position="209"/>
    </location>
</feature>
<reference evidence="4 5" key="1">
    <citation type="submission" date="2016-11" db="EMBL/GenBank/DDBJ databases">
        <authorList>
            <person name="Jaros S."/>
            <person name="Januszkiewicz K."/>
            <person name="Wedrychowicz H."/>
        </authorList>
    </citation>
    <scope>NUCLEOTIDE SEQUENCE [LARGE SCALE GENOMIC DNA]</scope>
    <source>
        <strain evidence="4 5">YL228</strain>
    </source>
</reference>
<keyword evidence="2" id="KW-0472">Membrane</keyword>
<sequence>MKKRFRPVHIFIAAVNAAAVAGALILTVMGNSAARSQRYNYAYENWKNDGKGEYSQISCFFSNDAGFDKNQAKGVKTRLMEKLKDVAVNPNGRQKLVPDAYSASLGKATITGETGKHSETEVTAAGGDFFMFRSFDLVSGAYFSDDDLMQDGAVIDRQLAWNIYGTDNIAGKAIYINNVKLYVSGVIEAPRTDPEERCVGNTPRAYISYYAAGLIFGGGNSYDEADDSMKAVSEFSKITCYECISPEPVERFTYNFMKKDLAETYKGKISIVNNTERFDPKPRVKALKRLDDSVVRKDSIICPFWENASRMVEFKLSFIYGGRRLLLAIPLITLIWLIIVAYRAFMRKKEDLGKAVGGFVSSKTEKLRKKRSYSTEENKESSEEEKQEQTKESKNKKEKEGSL</sequence>
<proteinExistence type="predicted"/>
<evidence type="ECO:0000256" key="1">
    <source>
        <dbReference type="SAM" id="MobiDB-lite"/>
    </source>
</evidence>
<feature type="transmembrane region" description="Helical" evidence="2">
    <location>
        <begin position="325"/>
        <end position="345"/>
    </location>
</feature>
<dbReference type="EMBL" id="FPIP01000003">
    <property type="protein sequence ID" value="SFW29827.1"/>
    <property type="molecule type" value="Genomic_DNA"/>
</dbReference>
<organism evidence="4 5">
    <name type="scientific">Ruminococcus flavefaciens</name>
    <dbReference type="NCBI Taxonomy" id="1265"/>
    <lineage>
        <taxon>Bacteria</taxon>
        <taxon>Bacillati</taxon>
        <taxon>Bacillota</taxon>
        <taxon>Clostridia</taxon>
        <taxon>Eubacteriales</taxon>
        <taxon>Oscillospiraceae</taxon>
        <taxon>Ruminococcus</taxon>
    </lineage>
</organism>
<dbReference type="Pfam" id="PF12704">
    <property type="entry name" value="MacB_PCD"/>
    <property type="match status" value="1"/>
</dbReference>
<dbReference type="InterPro" id="IPR025857">
    <property type="entry name" value="MacB_PCD"/>
</dbReference>
<gene>
    <name evidence="4" type="ORF">SAMN02910280_1666</name>
</gene>
<evidence type="ECO:0000313" key="5">
    <source>
        <dbReference type="Proteomes" id="UP000183461"/>
    </source>
</evidence>
<evidence type="ECO:0000313" key="4">
    <source>
        <dbReference type="EMBL" id="SFW29827.1"/>
    </source>
</evidence>
<keyword evidence="2" id="KW-1133">Transmembrane helix</keyword>
<keyword evidence="2" id="KW-0812">Transmembrane</keyword>
<protein>
    <submittedName>
        <fullName evidence="4">MacB-like periplasmic core domain</fullName>
    </submittedName>
</protein>
<dbReference type="AlphaFoldDB" id="A0A1K1N3B9"/>
<accession>A0A1K1N3B9</accession>
<evidence type="ECO:0000256" key="2">
    <source>
        <dbReference type="SAM" id="Phobius"/>
    </source>
</evidence>
<dbReference type="RefSeq" id="WP_072299968.1">
    <property type="nucleotide sequence ID" value="NZ_FPIP01000003.1"/>
</dbReference>
<feature type="compositionally biased region" description="Basic and acidic residues" evidence="1">
    <location>
        <begin position="387"/>
        <end position="403"/>
    </location>
</feature>
<name>A0A1K1N3B9_RUMFL</name>
<dbReference type="Proteomes" id="UP000183461">
    <property type="component" value="Unassembled WGS sequence"/>
</dbReference>
<evidence type="ECO:0000259" key="3">
    <source>
        <dbReference type="Pfam" id="PF12704"/>
    </source>
</evidence>